<dbReference type="InterPro" id="IPR011009">
    <property type="entry name" value="Kinase-like_dom_sf"/>
</dbReference>
<protein>
    <submittedName>
        <fullName evidence="3">Phosphotransferase</fullName>
    </submittedName>
</protein>
<dbReference type="KEGG" id="plyc:GXP70_22970"/>
<dbReference type="InterPro" id="IPR002575">
    <property type="entry name" value="Aminoglycoside_PTrfase"/>
</dbReference>
<feature type="domain" description="Aminoglycoside phosphotransferase" evidence="2">
    <location>
        <begin position="41"/>
        <end position="246"/>
    </location>
</feature>
<name>A0A6C0FZJ5_9BACL</name>
<accession>A0A6C0FZJ5</accession>
<evidence type="ECO:0000259" key="2">
    <source>
        <dbReference type="Pfam" id="PF01636"/>
    </source>
</evidence>
<gene>
    <name evidence="3" type="ORF">GXP70_22970</name>
</gene>
<keyword evidence="4" id="KW-1185">Reference proteome</keyword>
<dbReference type="AlphaFoldDB" id="A0A6C0FZJ5"/>
<proteinExistence type="inferred from homology"/>
<organism evidence="3 4">
    <name type="scientific">Paenibacillus lycopersici</name>
    <dbReference type="NCBI Taxonomy" id="2704462"/>
    <lineage>
        <taxon>Bacteria</taxon>
        <taxon>Bacillati</taxon>
        <taxon>Bacillota</taxon>
        <taxon>Bacilli</taxon>
        <taxon>Bacillales</taxon>
        <taxon>Paenibacillaceae</taxon>
        <taxon>Paenibacillus</taxon>
    </lineage>
</organism>
<evidence type="ECO:0000313" key="3">
    <source>
        <dbReference type="EMBL" id="QHT62558.1"/>
    </source>
</evidence>
<dbReference type="GO" id="GO:0004413">
    <property type="term" value="F:homoserine kinase activity"/>
    <property type="evidence" value="ECO:0007669"/>
    <property type="project" value="TreeGrafter"/>
</dbReference>
<evidence type="ECO:0000313" key="4">
    <source>
        <dbReference type="Proteomes" id="UP000476064"/>
    </source>
</evidence>
<dbReference type="InterPro" id="IPR050249">
    <property type="entry name" value="Pseudomonas-type_ThrB"/>
</dbReference>
<evidence type="ECO:0000256" key="1">
    <source>
        <dbReference type="ARBA" id="ARBA00038240"/>
    </source>
</evidence>
<dbReference type="PANTHER" id="PTHR21064">
    <property type="entry name" value="AMINOGLYCOSIDE PHOSPHOTRANSFERASE DOMAIN-CONTAINING PROTEIN-RELATED"/>
    <property type="match status" value="1"/>
</dbReference>
<dbReference type="RefSeq" id="WP_162358990.1">
    <property type="nucleotide sequence ID" value="NZ_CP048209.1"/>
</dbReference>
<dbReference type="Pfam" id="PF01636">
    <property type="entry name" value="APH"/>
    <property type="match status" value="1"/>
</dbReference>
<dbReference type="EMBL" id="CP048209">
    <property type="protein sequence ID" value="QHT62558.1"/>
    <property type="molecule type" value="Genomic_DNA"/>
</dbReference>
<dbReference type="Proteomes" id="UP000476064">
    <property type="component" value="Chromosome"/>
</dbReference>
<keyword evidence="3" id="KW-0808">Transferase</keyword>
<dbReference type="SUPFAM" id="SSF56112">
    <property type="entry name" value="Protein kinase-like (PK-like)"/>
    <property type="match status" value="1"/>
</dbReference>
<reference evidence="3 4" key="1">
    <citation type="submission" date="2020-01" db="EMBL/GenBank/DDBJ databases">
        <title>Paenibacillus sp. nov., isolated from tomato rhizosphere.</title>
        <authorList>
            <person name="Weon H.-Y."/>
            <person name="Lee S.A."/>
        </authorList>
    </citation>
    <scope>NUCLEOTIDE SEQUENCE [LARGE SCALE GENOMIC DNA]</scope>
    <source>
        <strain evidence="3 4">12200R-189</strain>
    </source>
</reference>
<dbReference type="Gene3D" id="3.90.1200.10">
    <property type="match status" value="1"/>
</dbReference>
<dbReference type="Gene3D" id="3.30.200.20">
    <property type="entry name" value="Phosphorylase Kinase, domain 1"/>
    <property type="match status" value="1"/>
</dbReference>
<dbReference type="GO" id="GO:0009088">
    <property type="term" value="P:threonine biosynthetic process"/>
    <property type="evidence" value="ECO:0007669"/>
    <property type="project" value="TreeGrafter"/>
</dbReference>
<dbReference type="PANTHER" id="PTHR21064:SF6">
    <property type="entry name" value="AMINOGLYCOSIDE PHOSPHOTRANSFERASE DOMAIN-CONTAINING PROTEIN"/>
    <property type="match status" value="1"/>
</dbReference>
<sequence>MYTRPMALRSVLDPKYLEYSLSKQYEIGEWTECLYWLRGLNDTYRIRTSSGFYILRVYRLSISESDVAYELAVLTRLQDVLSSARTSVAEPISKKDNGLYTIVNAPEGQRIAVIFRYLTGTENMLHDDKSCFSFGRSAAELHAAMDQIALNQPRFNLDTNFLVTQPLERIVNYIGAHHHAAPFLREYANAMMERIDAAARQGLDWGICHGDMHGNNNAFQEGDSFTHYDFEWSALGWRAYDLAQVRGRKRQLEDKKESLWTALLSGYRSVRDFSVQDESAIELFMKARRLWVMGLEVTFIPNDLGVLDYSDDWLEGFINEFRSYGIV</sequence>
<comment type="similarity">
    <text evidence="1">Belongs to the pseudomonas-type ThrB family.</text>
</comment>